<keyword evidence="1" id="KW-0472">Membrane</keyword>
<keyword evidence="3" id="KW-1185">Reference proteome</keyword>
<sequence>MRHWYLIFSVIFIAILSFLFWWQYESISKDNLLFGMASSLIGAVIGGLIGGLGSYYGGINGAKLNTMSTLDLNRIIAIKNIARLLNFTYIRFEQVHRLPENIMTGKLIYDNNWTSYLGYLDHILSDDEIRSIVEWFEAIVMIEKYTNEQNQISSSIANTMLQSQLERIKKIKLKLEQSSSM</sequence>
<dbReference type="EMBL" id="JAROBZ020000001">
    <property type="protein sequence ID" value="MFB3168471.1"/>
    <property type="molecule type" value="Genomic_DNA"/>
</dbReference>
<feature type="transmembrane region" description="Helical" evidence="1">
    <location>
        <begin position="36"/>
        <end position="57"/>
    </location>
</feature>
<accession>A0ABV4YUD8</accession>
<comment type="caution">
    <text evidence="2">The sequence shown here is derived from an EMBL/GenBank/DDBJ whole genome shotgun (WGS) entry which is preliminary data.</text>
</comment>
<keyword evidence="1" id="KW-1133">Transmembrane helix</keyword>
<evidence type="ECO:0000313" key="2">
    <source>
        <dbReference type="EMBL" id="MFB3168471.1"/>
    </source>
</evidence>
<name>A0ABV4YUD8_9BACI</name>
<feature type="transmembrane region" description="Helical" evidence="1">
    <location>
        <begin position="5"/>
        <end position="24"/>
    </location>
</feature>
<organism evidence="2 3">
    <name type="scientific">Neobacillus driksii</name>
    <dbReference type="NCBI Taxonomy" id="3035913"/>
    <lineage>
        <taxon>Bacteria</taxon>
        <taxon>Bacillati</taxon>
        <taxon>Bacillota</taxon>
        <taxon>Bacilli</taxon>
        <taxon>Bacillales</taxon>
        <taxon>Bacillaceae</taxon>
        <taxon>Neobacillus</taxon>
    </lineage>
</organism>
<evidence type="ECO:0000256" key="1">
    <source>
        <dbReference type="SAM" id="Phobius"/>
    </source>
</evidence>
<gene>
    <name evidence="2" type="ORF">P5G62_015240</name>
</gene>
<keyword evidence="1" id="KW-0812">Transmembrane</keyword>
<dbReference type="RefSeq" id="WP_306072970.1">
    <property type="nucleotide sequence ID" value="NZ_JAROBZ020000001.1"/>
</dbReference>
<evidence type="ECO:0000313" key="3">
    <source>
        <dbReference type="Proteomes" id="UP001241748"/>
    </source>
</evidence>
<reference evidence="2 3" key="1">
    <citation type="submission" date="2024-05" db="EMBL/GenBank/DDBJ databases">
        <authorList>
            <person name="Venkateswaran K."/>
        </authorList>
    </citation>
    <scope>NUCLEOTIDE SEQUENCE [LARGE SCALE GENOMIC DNA]</scope>
    <source>
        <strain evidence="2 3">179-C4-2-HS</strain>
    </source>
</reference>
<proteinExistence type="predicted"/>
<protein>
    <submittedName>
        <fullName evidence="2">Uncharacterized protein</fullName>
    </submittedName>
</protein>
<dbReference type="Proteomes" id="UP001241748">
    <property type="component" value="Unassembled WGS sequence"/>
</dbReference>